<name>A0AA38MNS0_9CUCU</name>
<feature type="domain" description="EF-hand" evidence="2">
    <location>
        <begin position="116"/>
        <end position="151"/>
    </location>
</feature>
<evidence type="ECO:0000313" key="4">
    <source>
        <dbReference type="Proteomes" id="UP001168821"/>
    </source>
</evidence>
<dbReference type="AlphaFoldDB" id="A0AA38MNS0"/>
<comment type="caution">
    <text evidence="3">The sequence shown here is derived from an EMBL/GenBank/DDBJ whole genome shotgun (WGS) entry which is preliminary data.</text>
</comment>
<dbReference type="GO" id="GO:0005509">
    <property type="term" value="F:calcium ion binding"/>
    <property type="evidence" value="ECO:0007669"/>
    <property type="project" value="InterPro"/>
</dbReference>
<keyword evidence="4" id="KW-1185">Reference proteome</keyword>
<dbReference type="Proteomes" id="UP001168821">
    <property type="component" value="Unassembled WGS sequence"/>
</dbReference>
<sequence length="188" mass="21952">MGAFLARLWARFTEFPIKSKPICFHLQKNFMSTGDEKAEDQEIQTDAYDELQKAFIRKLTEVGDKRDKWLRENFTQWDQITVDDLTNNFMLLASEENGMMDFKKFCCFLDSRADTSSDHLREEKFKSMDSNDDGFITVDEFLLLVYNYHPLDETEGLRGIGKSCFETAQQIRNVTLLSTGEQLRHGLF</sequence>
<dbReference type="InterPro" id="IPR002048">
    <property type="entry name" value="EF_hand_dom"/>
</dbReference>
<dbReference type="InterPro" id="IPR011992">
    <property type="entry name" value="EF-hand-dom_pair"/>
</dbReference>
<dbReference type="PROSITE" id="PS00018">
    <property type="entry name" value="EF_HAND_1"/>
    <property type="match status" value="1"/>
</dbReference>
<protein>
    <recommendedName>
        <fullName evidence="2">EF-hand domain-containing protein</fullName>
    </recommendedName>
</protein>
<keyword evidence="1" id="KW-0106">Calcium</keyword>
<gene>
    <name evidence="3" type="ORF">Zmor_007505</name>
</gene>
<proteinExistence type="predicted"/>
<dbReference type="EMBL" id="JALNTZ010000002">
    <property type="protein sequence ID" value="KAJ3663201.1"/>
    <property type="molecule type" value="Genomic_DNA"/>
</dbReference>
<accession>A0AA38MNS0</accession>
<dbReference type="SUPFAM" id="SSF47473">
    <property type="entry name" value="EF-hand"/>
    <property type="match status" value="1"/>
</dbReference>
<organism evidence="3 4">
    <name type="scientific">Zophobas morio</name>
    <dbReference type="NCBI Taxonomy" id="2755281"/>
    <lineage>
        <taxon>Eukaryota</taxon>
        <taxon>Metazoa</taxon>
        <taxon>Ecdysozoa</taxon>
        <taxon>Arthropoda</taxon>
        <taxon>Hexapoda</taxon>
        <taxon>Insecta</taxon>
        <taxon>Pterygota</taxon>
        <taxon>Neoptera</taxon>
        <taxon>Endopterygota</taxon>
        <taxon>Coleoptera</taxon>
        <taxon>Polyphaga</taxon>
        <taxon>Cucujiformia</taxon>
        <taxon>Tenebrionidae</taxon>
        <taxon>Zophobas</taxon>
    </lineage>
</organism>
<reference evidence="3" key="1">
    <citation type="journal article" date="2023" name="G3 (Bethesda)">
        <title>Whole genome assemblies of Zophobas morio and Tenebrio molitor.</title>
        <authorList>
            <person name="Kaur S."/>
            <person name="Stinson S.A."/>
            <person name="diCenzo G.C."/>
        </authorList>
    </citation>
    <scope>NUCLEOTIDE SEQUENCE</scope>
    <source>
        <strain evidence="3">QUZm001</strain>
    </source>
</reference>
<evidence type="ECO:0000313" key="3">
    <source>
        <dbReference type="EMBL" id="KAJ3663201.1"/>
    </source>
</evidence>
<dbReference type="PROSITE" id="PS50222">
    <property type="entry name" value="EF_HAND_2"/>
    <property type="match status" value="1"/>
</dbReference>
<evidence type="ECO:0000256" key="1">
    <source>
        <dbReference type="ARBA" id="ARBA00022837"/>
    </source>
</evidence>
<dbReference type="InterPro" id="IPR018247">
    <property type="entry name" value="EF_Hand_1_Ca_BS"/>
</dbReference>
<evidence type="ECO:0000259" key="2">
    <source>
        <dbReference type="PROSITE" id="PS50222"/>
    </source>
</evidence>
<dbReference type="Gene3D" id="1.10.238.10">
    <property type="entry name" value="EF-hand"/>
    <property type="match status" value="1"/>
</dbReference>